<dbReference type="STRING" id="1367852.SAMN05216516_101127"/>
<name>A0A1I4UGZ0_9GAMM</name>
<organism evidence="1 2">
    <name type="scientific">Izhakiella capsodis</name>
    <dbReference type="NCBI Taxonomy" id="1367852"/>
    <lineage>
        <taxon>Bacteria</taxon>
        <taxon>Pseudomonadati</taxon>
        <taxon>Pseudomonadota</taxon>
        <taxon>Gammaproteobacteria</taxon>
        <taxon>Enterobacterales</taxon>
        <taxon>Erwiniaceae</taxon>
        <taxon>Izhakiella</taxon>
    </lineage>
</organism>
<sequence length="88" mass="9813">MAAIRFKGFILSSALACESGQFTLPDREGDNVNLLWAMPITTADREFFSGRGGGRAGLNSRLLHDDVEQVFCPRPQVVHIELQQKKPR</sequence>
<reference evidence="2" key="1">
    <citation type="submission" date="2016-10" db="EMBL/GenBank/DDBJ databases">
        <authorList>
            <person name="Varghese N."/>
            <person name="Submissions S."/>
        </authorList>
    </citation>
    <scope>NUCLEOTIDE SEQUENCE [LARGE SCALE GENOMIC DNA]</scope>
    <source>
        <strain evidence="2">N6PO6</strain>
    </source>
</reference>
<accession>A0A1I4UGZ0</accession>
<evidence type="ECO:0000313" key="2">
    <source>
        <dbReference type="Proteomes" id="UP000242222"/>
    </source>
</evidence>
<protein>
    <submittedName>
        <fullName evidence="1">Uncharacterized protein</fullName>
    </submittedName>
</protein>
<dbReference type="AlphaFoldDB" id="A0A1I4UGZ0"/>
<proteinExistence type="predicted"/>
<keyword evidence="2" id="KW-1185">Reference proteome</keyword>
<dbReference type="RefSeq" id="WP_230479471.1">
    <property type="nucleotide sequence ID" value="NZ_FOVC01000001.1"/>
</dbReference>
<gene>
    <name evidence="1" type="ORF">SAMN05216516_101127</name>
</gene>
<dbReference type="Proteomes" id="UP000242222">
    <property type="component" value="Unassembled WGS sequence"/>
</dbReference>
<evidence type="ECO:0000313" key="1">
    <source>
        <dbReference type="EMBL" id="SFM88284.1"/>
    </source>
</evidence>
<dbReference type="EMBL" id="FOVC01000001">
    <property type="protein sequence ID" value="SFM88284.1"/>
    <property type="molecule type" value="Genomic_DNA"/>
</dbReference>